<evidence type="ECO:0000256" key="1">
    <source>
        <dbReference type="SAM" id="MobiDB-lite"/>
    </source>
</evidence>
<evidence type="ECO:0000313" key="2">
    <source>
        <dbReference type="EMBL" id="GAA2464846.1"/>
    </source>
</evidence>
<evidence type="ECO:0000313" key="3">
    <source>
        <dbReference type="Proteomes" id="UP001501721"/>
    </source>
</evidence>
<feature type="region of interest" description="Disordered" evidence="1">
    <location>
        <begin position="59"/>
        <end position="78"/>
    </location>
</feature>
<accession>A0ABP5XTT1</accession>
<keyword evidence="3" id="KW-1185">Reference proteome</keyword>
<reference evidence="3" key="1">
    <citation type="journal article" date="2019" name="Int. J. Syst. Evol. Microbiol.">
        <title>The Global Catalogue of Microorganisms (GCM) 10K type strain sequencing project: providing services to taxonomists for standard genome sequencing and annotation.</title>
        <authorList>
            <consortium name="The Broad Institute Genomics Platform"/>
            <consortium name="The Broad Institute Genome Sequencing Center for Infectious Disease"/>
            <person name="Wu L."/>
            <person name="Ma J."/>
        </authorList>
    </citation>
    <scope>NUCLEOTIDE SEQUENCE [LARGE SCALE GENOMIC DNA]</scope>
    <source>
        <strain evidence="3">JCM 6923</strain>
    </source>
</reference>
<name>A0ABP5XTT1_9ACTN</name>
<protein>
    <submittedName>
        <fullName evidence="2">Uncharacterized protein</fullName>
    </submittedName>
</protein>
<gene>
    <name evidence="2" type="ORF">GCM10010422_01670</name>
</gene>
<organism evidence="2 3">
    <name type="scientific">Streptomyces graminearus</name>
    <dbReference type="NCBI Taxonomy" id="284030"/>
    <lineage>
        <taxon>Bacteria</taxon>
        <taxon>Bacillati</taxon>
        <taxon>Actinomycetota</taxon>
        <taxon>Actinomycetes</taxon>
        <taxon>Kitasatosporales</taxon>
        <taxon>Streptomycetaceae</taxon>
        <taxon>Streptomyces</taxon>
    </lineage>
</organism>
<dbReference type="EMBL" id="BAAATL010000001">
    <property type="protein sequence ID" value="GAA2464846.1"/>
    <property type="molecule type" value="Genomic_DNA"/>
</dbReference>
<comment type="caution">
    <text evidence="2">The sequence shown here is derived from an EMBL/GenBank/DDBJ whole genome shotgun (WGS) entry which is preliminary data.</text>
</comment>
<dbReference type="Proteomes" id="UP001501721">
    <property type="component" value="Unassembled WGS sequence"/>
</dbReference>
<sequence length="78" mass="8012">MRVCREPPGEEVSVAVGKRHGGAEERMTGRALAHRAHVAGGGGGVEPVALALERVGGQIDTPGTREEGFPVQLDAGDV</sequence>
<proteinExistence type="predicted"/>